<dbReference type="InterPro" id="IPR000515">
    <property type="entry name" value="MetI-like"/>
</dbReference>
<evidence type="ECO:0000256" key="3">
    <source>
        <dbReference type="ARBA" id="ARBA00022692"/>
    </source>
</evidence>
<dbReference type="InterPro" id="IPR035906">
    <property type="entry name" value="MetI-like_sf"/>
</dbReference>
<organism evidence="8 9">
    <name type="scientific">Oceanimonas doudoroffii</name>
    <dbReference type="NCBI Taxonomy" id="84158"/>
    <lineage>
        <taxon>Bacteria</taxon>
        <taxon>Pseudomonadati</taxon>
        <taxon>Pseudomonadota</taxon>
        <taxon>Gammaproteobacteria</taxon>
        <taxon>Aeromonadales</taxon>
        <taxon>Aeromonadaceae</taxon>
        <taxon>Oceanimonas</taxon>
    </lineage>
</organism>
<dbReference type="Pfam" id="PF00528">
    <property type="entry name" value="BPD_transp_1"/>
    <property type="match status" value="1"/>
</dbReference>
<keyword evidence="5 6" id="KW-0472">Membrane</keyword>
<feature type="transmembrane region" description="Helical" evidence="6">
    <location>
        <begin position="209"/>
        <end position="230"/>
    </location>
</feature>
<evidence type="ECO:0000313" key="8">
    <source>
        <dbReference type="EMBL" id="OXY80974.1"/>
    </source>
</evidence>
<evidence type="ECO:0000256" key="2">
    <source>
        <dbReference type="ARBA" id="ARBA00022448"/>
    </source>
</evidence>
<dbReference type="PROSITE" id="PS50928">
    <property type="entry name" value="ABC_TM1"/>
    <property type="match status" value="1"/>
</dbReference>
<feature type="domain" description="ABC transmembrane type-1" evidence="7">
    <location>
        <begin position="49"/>
        <end position="230"/>
    </location>
</feature>
<comment type="subcellular location">
    <subcellularLocation>
        <location evidence="1 6">Cell membrane</location>
        <topology evidence="1 6">Multi-pass membrane protein</topology>
    </subcellularLocation>
</comment>
<keyword evidence="3 6" id="KW-0812">Transmembrane</keyword>
<protein>
    <submittedName>
        <fullName evidence="8">ABC transporter</fullName>
    </submittedName>
</protein>
<evidence type="ECO:0000313" key="9">
    <source>
        <dbReference type="Proteomes" id="UP000242757"/>
    </source>
</evidence>
<feature type="transmembrane region" description="Helical" evidence="6">
    <location>
        <begin position="51"/>
        <end position="75"/>
    </location>
</feature>
<feature type="transmembrane region" description="Helical" evidence="6">
    <location>
        <begin position="96"/>
        <end position="123"/>
    </location>
</feature>
<evidence type="ECO:0000256" key="4">
    <source>
        <dbReference type="ARBA" id="ARBA00022989"/>
    </source>
</evidence>
<name>A0A233RC60_9GAMM</name>
<dbReference type="OrthoDB" id="9801163at2"/>
<dbReference type="SUPFAM" id="SSF161098">
    <property type="entry name" value="MetI-like"/>
    <property type="match status" value="1"/>
</dbReference>
<dbReference type="AlphaFoldDB" id="A0A233RC60"/>
<dbReference type="InterPro" id="IPR051204">
    <property type="entry name" value="ABC_transp_perm/SBD"/>
</dbReference>
<proteinExistence type="inferred from homology"/>
<gene>
    <name evidence="8" type="ORF">B6S08_14715</name>
</gene>
<evidence type="ECO:0000256" key="5">
    <source>
        <dbReference type="ARBA" id="ARBA00023136"/>
    </source>
</evidence>
<dbReference type="PANTHER" id="PTHR30177">
    <property type="entry name" value="GLYCINE BETAINE/L-PROLINE TRANSPORT SYSTEM PERMEASE PROTEIN PROW"/>
    <property type="match status" value="1"/>
</dbReference>
<comment type="caution">
    <text evidence="8">The sequence shown here is derived from an EMBL/GenBank/DDBJ whole genome shotgun (WGS) entry which is preliminary data.</text>
</comment>
<sequence>MSQALGWLVPALLLTLLTLNMEALTPLFRPLVDEPAPAIYARDSFASLLGWHMLAVFTAIGAATLLALSAAVAVTRPWGRAFFPLARAVANLGQTFPPVAVLALAVPALGFGLMPTLVALLLYGMLPIFENAVTGLQQIPPSVREAARGMGMTPLQQLWRVELPLALPTLVAGIRISLIISIGTATIGSTVAAKGFGEVIIAGLLTDNLAFVLQGGMMVALMAMVLDALLRRLEQRLTPPGG</sequence>
<keyword evidence="2 6" id="KW-0813">Transport</keyword>
<dbReference type="Proteomes" id="UP000242757">
    <property type="component" value="Unassembled WGS sequence"/>
</dbReference>
<keyword evidence="4 6" id="KW-1133">Transmembrane helix</keyword>
<keyword evidence="9" id="KW-1185">Reference proteome</keyword>
<dbReference type="CDD" id="cd06261">
    <property type="entry name" value="TM_PBP2"/>
    <property type="match status" value="1"/>
</dbReference>
<dbReference type="GO" id="GO:0055085">
    <property type="term" value="P:transmembrane transport"/>
    <property type="evidence" value="ECO:0007669"/>
    <property type="project" value="InterPro"/>
</dbReference>
<dbReference type="EMBL" id="NBIM01000006">
    <property type="protein sequence ID" value="OXY80974.1"/>
    <property type="molecule type" value="Genomic_DNA"/>
</dbReference>
<evidence type="ECO:0000256" key="1">
    <source>
        <dbReference type="ARBA" id="ARBA00004651"/>
    </source>
</evidence>
<dbReference type="PANTHER" id="PTHR30177:SF32">
    <property type="entry name" value="GLYCINE BETAINE UPTAKE SYSTEM PERMEASE PROTEIN YEHW"/>
    <property type="match status" value="1"/>
</dbReference>
<comment type="similarity">
    <text evidence="6">Belongs to the binding-protein-dependent transport system permease family.</text>
</comment>
<dbReference type="Gene3D" id="1.10.3720.10">
    <property type="entry name" value="MetI-like"/>
    <property type="match status" value="1"/>
</dbReference>
<reference evidence="8 9" key="1">
    <citation type="submission" date="2017-08" db="EMBL/GenBank/DDBJ databases">
        <title>A Genome Sequence of Oceanimonas doudoroffii ATCC 27123T.</title>
        <authorList>
            <person name="Brennan M.A."/>
            <person name="Maclea K.S."/>
            <person name="Mcclelland W.D."/>
            <person name="Trachtenberg A.M."/>
        </authorList>
    </citation>
    <scope>NUCLEOTIDE SEQUENCE [LARGE SCALE GENOMIC DNA]</scope>
    <source>
        <strain evidence="8 9">ATCC 27123</strain>
    </source>
</reference>
<evidence type="ECO:0000259" key="7">
    <source>
        <dbReference type="PROSITE" id="PS50928"/>
    </source>
</evidence>
<dbReference type="GO" id="GO:0005886">
    <property type="term" value="C:plasma membrane"/>
    <property type="evidence" value="ECO:0007669"/>
    <property type="project" value="UniProtKB-SubCell"/>
</dbReference>
<accession>A0A233RC60</accession>
<dbReference type="RefSeq" id="WP_094201564.1">
    <property type="nucleotide sequence ID" value="NZ_NBIM01000006.1"/>
</dbReference>
<evidence type="ECO:0000256" key="6">
    <source>
        <dbReference type="RuleBase" id="RU363032"/>
    </source>
</evidence>